<sequence length="155" mass="17652">MQPSSEDLITQMQAQMIQVQVQMTQMKSQMTQEQAQMQAQFDLMQNQILMLGAETKAARARAYNATRLDNIRPVVKIMSGHPAPNPPQHFNFDQTEYVVGANPPIGLVPDNFNDICHLEHDQLDCIHWFYNEPSLVKGSYTLLHRHGQIAAYLMA</sequence>
<dbReference type="EMBL" id="CAMAPF010000947">
    <property type="protein sequence ID" value="CAH9127359.1"/>
    <property type="molecule type" value="Genomic_DNA"/>
</dbReference>
<dbReference type="AlphaFoldDB" id="A0AAV0EVP3"/>
<proteinExistence type="predicted"/>
<keyword evidence="2" id="KW-1185">Reference proteome</keyword>
<evidence type="ECO:0000313" key="1">
    <source>
        <dbReference type="EMBL" id="CAH9127359.1"/>
    </source>
</evidence>
<comment type="caution">
    <text evidence="1">The sequence shown here is derived from an EMBL/GenBank/DDBJ whole genome shotgun (WGS) entry which is preliminary data.</text>
</comment>
<dbReference type="Proteomes" id="UP001152523">
    <property type="component" value="Unassembled WGS sequence"/>
</dbReference>
<evidence type="ECO:0000313" key="2">
    <source>
        <dbReference type="Proteomes" id="UP001152523"/>
    </source>
</evidence>
<organism evidence="1 2">
    <name type="scientific">Cuscuta epithymum</name>
    <dbReference type="NCBI Taxonomy" id="186058"/>
    <lineage>
        <taxon>Eukaryota</taxon>
        <taxon>Viridiplantae</taxon>
        <taxon>Streptophyta</taxon>
        <taxon>Embryophyta</taxon>
        <taxon>Tracheophyta</taxon>
        <taxon>Spermatophyta</taxon>
        <taxon>Magnoliopsida</taxon>
        <taxon>eudicotyledons</taxon>
        <taxon>Gunneridae</taxon>
        <taxon>Pentapetalae</taxon>
        <taxon>asterids</taxon>
        <taxon>lamiids</taxon>
        <taxon>Solanales</taxon>
        <taxon>Convolvulaceae</taxon>
        <taxon>Cuscuteae</taxon>
        <taxon>Cuscuta</taxon>
        <taxon>Cuscuta subgen. Cuscuta</taxon>
    </lineage>
</organism>
<accession>A0AAV0EVP3</accession>
<reference evidence="1" key="1">
    <citation type="submission" date="2022-07" db="EMBL/GenBank/DDBJ databases">
        <authorList>
            <person name="Macas J."/>
            <person name="Novak P."/>
            <person name="Neumann P."/>
        </authorList>
    </citation>
    <scope>NUCLEOTIDE SEQUENCE</scope>
</reference>
<protein>
    <submittedName>
        <fullName evidence="1">Uncharacterized protein</fullName>
    </submittedName>
</protein>
<name>A0AAV0EVP3_9ASTE</name>
<gene>
    <name evidence="1" type="ORF">CEPIT_LOCUS28256</name>
</gene>